<dbReference type="InterPro" id="IPR053138">
    <property type="entry name" value="N-alpha-Ac-DABA_deacetylase"/>
</dbReference>
<evidence type="ECO:0000256" key="1">
    <source>
        <dbReference type="ARBA" id="ARBA00001947"/>
    </source>
</evidence>
<dbReference type="InterPro" id="IPR055438">
    <property type="entry name" value="AstE_AspA_cat"/>
</dbReference>
<accession>A0A7X5EZ05</accession>
<keyword evidence="4" id="KW-0862">Zinc</keyword>
<gene>
    <name evidence="6" type="ORF">GWI72_00325</name>
</gene>
<dbReference type="Proteomes" id="UP000586722">
    <property type="component" value="Unassembled WGS sequence"/>
</dbReference>
<dbReference type="EMBL" id="JAABLQ010000001">
    <property type="protein sequence ID" value="NBN76706.1"/>
    <property type="molecule type" value="Genomic_DNA"/>
</dbReference>
<comment type="cofactor">
    <cofactor evidence="1">
        <name>Zn(2+)</name>
        <dbReference type="ChEBI" id="CHEBI:29105"/>
    </cofactor>
</comment>
<comment type="caution">
    <text evidence="6">The sequence shown here is derived from an EMBL/GenBank/DDBJ whole genome shotgun (WGS) entry which is preliminary data.</text>
</comment>
<feature type="domain" description="Succinylglutamate desuccinylase/Aspartoacylase catalytic" evidence="5">
    <location>
        <begin position="31"/>
        <end position="109"/>
    </location>
</feature>
<keyword evidence="7" id="KW-1185">Reference proteome</keyword>
<evidence type="ECO:0000256" key="3">
    <source>
        <dbReference type="ARBA" id="ARBA00022801"/>
    </source>
</evidence>
<dbReference type="CDD" id="cd06250">
    <property type="entry name" value="M14_PaAOTO_like"/>
    <property type="match status" value="1"/>
</dbReference>
<reference evidence="7" key="1">
    <citation type="submission" date="2020-01" db="EMBL/GenBank/DDBJ databases">
        <authorList>
            <person name="Fang Y."/>
            <person name="Sun R."/>
            <person name="Nie L."/>
            <person name="He J."/>
            <person name="Hao L."/>
            <person name="Wang L."/>
            <person name="Su S."/>
            <person name="Lv E."/>
            <person name="Zhang Z."/>
            <person name="Xie R."/>
            <person name="Liu H."/>
        </authorList>
    </citation>
    <scope>NUCLEOTIDE SEQUENCE [LARGE SCALE GENOMIC DNA]</scope>
    <source>
        <strain evidence="7">XCT-53</strain>
    </source>
</reference>
<dbReference type="Pfam" id="PF24827">
    <property type="entry name" value="AstE_AspA_cat"/>
    <property type="match status" value="1"/>
</dbReference>
<keyword evidence="3" id="KW-0378">Hydrolase</keyword>
<dbReference type="AlphaFoldDB" id="A0A7X5EZ05"/>
<evidence type="ECO:0000256" key="4">
    <source>
        <dbReference type="ARBA" id="ARBA00022833"/>
    </source>
</evidence>
<dbReference type="GO" id="GO:0016788">
    <property type="term" value="F:hydrolase activity, acting on ester bonds"/>
    <property type="evidence" value="ECO:0007669"/>
    <property type="project" value="InterPro"/>
</dbReference>
<dbReference type="Gene3D" id="3.40.630.10">
    <property type="entry name" value="Zn peptidases"/>
    <property type="match status" value="1"/>
</dbReference>
<name>A0A7X5EZ05_9HYPH</name>
<evidence type="ECO:0000259" key="5">
    <source>
        <dbReference type="Pfam" id="PF24827"/>
    </source>
</evidence>
<protein>
    <submittedName>
        <fullName evidence="6">Deacylase</fullName>
    </submittedName>
</protein>
<dbReference type="SUPFAM" id="SSF53187">
    <property type="entry name" value="Zn-dependent exopeptidases"/>
    <property type="match status" value="1"/>
</dbReference>
<evidence type="ECO:0000256" key="2">
    <source>
        <dbReference type="ARBA" id="ARBA00022723"/>
    </source>
</evidence>
<dbReference type="PANTHER" id="PTHR37326:SF1">
    <property type="entry name" value="BLL3975 PROTEIN"/>
    <property type="match status" value="1"/>
</dbReference>
<evidence type="ECO:0000313" key="6">
    <source>
        <dbReference type="EMBL" id="NBN76706.1"/>
    </source>
</evidence>
<dbReference type="RefSeq" id="WP_161707404.1">
    <property type="nucleotide sequence ID" value="NZ_JAABLQ010000001.1"/>
</dbReference>
<keyword evidence="2" id="KW-0479">Metal-binding</keyword>
<sequence>MHEMTFAIPGYGASTQHSLTLLSFGNPDARPHIHIQGGLHADEAPGMLVARLVADRLARLERSGALKGRVTVLPAANPIGLAQFVHGDQTGRFDLYDGRNFNRDYPDLAPAAAERLAGRLGADPAVNMILVRTALLQALADRTPIAPADVLRATLLRLALPADVVLDLHCDGEATVHLYTQAASLERILPLAALTGCRAVLLADVSGGEPFDEALVRPWLDLAARFPGHPIPCGCASTTLELRGRVDVDRRQAGADADALIAYLVHAGAVAGTTTLPPPACAPTPLAGSEALIAPVAGLLSYVASLGDEIAAGQTLAEITDLGTGAVTPVRATTAGVFFARPATRIAEPGKRIGKIAGSTPFREGALLSP</sequence>
<dbReference type="GO" id="GO:0046872">
    <property type="term" value="F:metal ion binding"/>
    <property type="evidence" value="ECO:0007669"/>
    <property type="project" value="UniProtKB-KW"/>
</dbReference>
<organism evidence="6 7">
    <name type="scientific">Pannonibacter tanglangensis</name>
    <dbReference type="NCBI Taxonomy" id="2750084"/>
    <lineage>
        <taxon>Bacteria</taxon>
        <taxon>Pseudomonadati</taxon>
        <taxon>Pseudomonadota</taxon>
        <taxon>Alphaproteobacteria</taxon>
        <taxon>Hyphomicrobiales</taxon>
        <taxon>Stappiaceae</taxon>
        <taxon>Pannonibacter</taxon>
    </lineage>
</organism>
<evidence type="ECO:0000313" key="7">
    <source>
        <dbReference type="Proteomes" id="UP000586722"/>
    </source>
</evidence>
<proteinExistence type="predicted"/>
<dbReference type="PANTHER" id="PTHR37326">
    <property type="entry name" value="BLL3975 PROTEIN"/>
    <property type="match status" value="1"/>
</dbReference>